<accession>A0A286FY88</accession>
<name>A0A286FY88_9BACT</name>
<dbReference type="RefSeq" id="WP_097126213.1">
    <property type="nucleotide sequence ID" value="NZ_OCNH01000002.1"/>
</dbReference>
<dbReference type="EMBL" id="OCNH01000002">
    <property type="protein sequence ID" value="SOD88235.1"/>
    <property type="molecule type" value="Genomic_DNA"/>
</dbReference>
<organism evidence="1 2">
    <name type="scientific">Spirosoma fluviale</name>
    <dbReference type="NCBI Taxonomy" id="1597977"/>
    <lineage>
        <taxon>Bacteria</taxon>
        <taxon>Pseudomonadati</taxon>
        <taxon>Bacteroidota</taxon>
        <taxon>Cytophagia</taxon>
        <taxon>Cytophagales</taxon>
        <taxon>Cytophagaceae</taxon>
        <taxon>Spirosoma</taxon>
    </lineage>
</organism>
<evidence type="ECO:0000313" key="1">
    <source>
        <dbReference type="EMBL" id="SOD88235.1"/>
    </source>
</evidence>
<protein>
    <recommendedName>
        <fullName evidence="3">Uracil DNA glycosylase superfamily protein</fullName>
    </recommendedName>
</protein>
<reference evidence="2" key="1">
    <citation type="submission" date="2017-09" db="EMBL/GenBank/DDBJ databases">
        <authorList>
            <person name="Varghese N."/>
            <person name="Submissions S."/>
        </authorList>
    </citation>
    <scope>NUCLEOTIDE SEQUENCE [LARGE SCALE GENOMIC DNA]</scope>
    <source>
        <strain evidence="2">DSM 29961</strain>
    </source>
</reference>
<gene>
    <name evidence="1" type="ORF">SAMN06269250_2566</name>
</gene>
<evidence type="ECO:0000313" key="2">
    <source>
        <dbReference type="Proteomes" id="UP000219452"/>
    </source>
</evidence>
<proteinExistence type="predicted"/>
<dbReference type="AlphaFoldDB" id="A0A286FY88"/>
<dbReference type="Proteomes" id="UP000219452">
    <property type="component" value="Unassembled WGS sequence"/>
</dbReference>
<sequence length="225" mass="26085">MDLFFQELEILYKKSTSLADYNNGIIRDGIIDPIRFNKQTTKILFIAKEHNRLNDTYESGEYAEWWNGVDSVRYGFSHRISEWAYGILHNFPTYESITYVDKNEALQSIAFINLKKTWGSASADPIVLSNYVALSKTLLQQQIQAISPTIILSCLRYDYLPKQLFDFANMKTTPHGFQYGVWDNKLVINFYHPSARKNKSVLYSQLKEVVSFALSDSHALLHSRY</sequence>
<dbReference type="OrthoDB" id="6397422at2"/>
<keyword evidence="2" id="KW-1185">Reference proteome</keyword>
<evidence type="ECO:0008006" key="3">
    <source>
        <dbReference type="Google" id="ProtNLM"/>
    </source>
</evidence>